<evidence type="ECO:0000313" key="2">
    <source>
        <dbReference type="EMBL" id="GAA3672671.1"/>
    </source>
</evidence>
<sequence length="61" mass="6297">MTSPFGLPITFRTPGSATVDIATADPNCAPSERIAHPRRPEGSIGSPASAPMDVFAPFTIA</sequence>
<proteinExistence type="predicted"/>
<gene>
    <name evidence="2" type="ORF">GCM10023081_08760</name>
</gene>
<reference evidence="3" key="1">
    <citation type="journal article" date="2019" name="Int. J. Syst. Evol. Microbiol.">
        <title>The Global Catalogue of Microorganisms (GCM) 10K type strain sequencing project: providing services to taxonomists for standard genome sequencing and annotation.</title>
        <authorList>
            <consortium name="The Broad Institute Genomics Platform"/>
            <consortium name="The Broad Institute Genome Sequencing Center for Infectious Disease"/>
            <person name="Wu L."/>
            <person name="Ma J."/>
        </authorList>
    </citation>
    <scope>NUCLEOTIDE SEQUENCE [LARGE SCALE GENOMIC DNA]</scope>
    <source>
        <strain evidence="3">JCM 30742</strain>
    </source>
</reference>
<keyword evidence="3" id="KW-1185">Reference proteome</keyword>
<evidence type="ECO:0000313" key="3">
    <source>
        <dbReference type="Proteomes" id="UP001500752"/>
    </source>
</evidence>
<feature type="region of interest" description="Disordered" evidence="1">
    <location>
        <begin position="27"/>
        <end position="50"/>
    </location>
</feature>
<dbReference type="RefSeq" id="WP_345149439.1">
    <property type="nucleotide sequence ID" value="NZ_BAABEO010000008.1"/>
</dbReference>
<dbReference type="EMBL" id="BAABEO010000008">
    <property type="protein sequence ID" value="GAA3672671.1"/>
    <property type="molecule type" value="Genomic_DNA"/>
</dbReference>
<name>A0ABP7C0N2_9MICC</name>
<evidence type="ECO:0000256" key="1">
    <source>
        <dbReference type="SAM" id="MobiDB-lite"/>
    </source>
</evidence>
<accession>A0ABP7C0N2</accession>
<organism evidence="2 3">
    <name type="scientific">Arthrobacter ginkgonis</name>
    <dbReference type="NCBI Taxonomy" id="1630594"/>
    <lineage>
        <taxon>Bacteria</taxon>
        <taxon>Bacillati</taxon>
        <taxon>Actinomycetota</taxon>
        <taxon>Actinomycetes</taxon>
        <taxon>Micrococcales</taxon>
        <taxon>Micrococcaceae</taxon>
        <taxon>Arthrobacter</taxon>
    </lineage>
</organism>
<comment type="caution">
    <text evidence="2">The sequence shown here is derived from an EMBL/GenBank/DDBJ whole genome shotgun (WGS) entry which is preliminary data.</text>
</comment>
<protein>
    <submittedName>
        <fullName evidence="2">Uncharacterized protein</fullName>
    </submittedName>
</protein>
<dbReference type="Proteomes" id="UP001500752">
    <property type="component" value="Unassembled WGS sequence"/>
</dbReference>